<keyword evidence="1" id="KW-0472">Membrane</keyword>
<keyword evidence="1" id="KW-1133">Transmembrane helix</keyword>
<accession>A0A0L0MJR3</accession>
<feature type="transmembrane region" description="Helical" evidence="1">
    <location>
        <begin position="6"/>
        <end position="26"/>
    </location>
</feature>
<comment type="caution">
    <text evidence="2">The sequence shown here is derived from an EMBL/GenBank/DDBJ whole genome shotgun (WGS) entry which is preliminary data.</text>
</comment>
<proteinExistence type="predicted"/>
<organism evidence="2 3">
    <name type="scientific">Candidatus Phytoplasma phoenicium</name>
    <dbReference type="NCBI Taxonomy" id="198422"/>
    <lineage>
        <taxon>Bacteria</taxon>
        <taxon>Bacillati</taxon>
        <taxon>Mycoplasmatota</taxon>
        <taxon>Mollicutes</taxon>
        <taxon>Acholeplasmatales</taxon>
        <taxon>Acholeplasmataceae</taxon>
        <taxon>Candidatus Phytoplasma</taxon>
        <taxon>16SrIX (Pigeon pea witches'-broom group)</taxon>
    </lineage>
</organism>
<reference evidence="2 3" key="1">
    <citation type="journal article" date="2015" name="BMC Microbiol.">
        <title>'Candidatus Phytoplasma phoenicium' associated with almond witches'-broom disease: from draft genome to genetic diversity among strain populations.</title>
        <authorList>
            <person name="Quaglino F."/>
            <person name="Kube M."/>
            <person name="Jawhari M."/>
            <person name="Abou-Jawdah Y."/>
            <person name="Siewert C."/>
            <person name="Choueiri E."/>
            <person name="Sobh H."/>
            <person name="Casati P."/>
            <person name="Tedeschi R."/>
            <person name="Molino Lova M."/>
            <person name="Alma A."/>
            <person name="Bianco P.A."/>
        </authorList>
    </citation>
    <scope>NUCLEOTIDE SEQUENCE [LARGE SCALE GENOMIC DNA]</scope>
    <source>
        <strain evidence="2 3">SA213</strain>
    </source>
</reference>
<dbReference type="Proteomes" id="UP000037086">
    <property type="component" value="Unassembled WGS sequence"/>
</dbReference>
<keyword evidence="3" id="KW-1185">Reference proteome</keyword>
<sequence length="171" mass="19419">MLQQRITKIVLLFTAIFSTGFIILFISSAPKKISAVQNHDLMNQVNQSLQNKVTYGVSLTLDKIRILSEAKHGKTARSEIETLYNDIYGNILEIPSWAEDNITEYEKNSEADDTKTLQPLIINLCTYVINNIVSKLKADIEYNDYTTYITEISTNLNKQVNSAVSSLWYSD</sequence>
<protein>
    <submittedName>
        <fullName evidence="2">Uncharacterized protein</fullName>
    </submittedName>
</protein>
<dbReference type="PATRIC" id="fig|198422.3.peg.216"/>
<evidence type="ECO:0000313" key="2">
    <source>
        <dbReference type="EMBL" id="KND62573.1"/>
    </source>
</evidence>
<evidence type="ECO:0000313" key="3">
    <source>
        <dbReference type="Proteomes" id="UP000037086"/>
    </source>
</evidence>
<keyword evidence="1" id="KW-0812">Transmembrane</keyword>
<evidence type="ECO:0000256" key="1">
    <source>
        <dbReference type="SAM" id="Phobius"/>
    </source>
</evidence>
<dbReference type="EMBL" id="JPSQ01000048">
    <property type="protein sequence ID" value="KND62573.1"/>
    <property type="molecule type" value="Genomic_DNA"/>
</dbReference>
<name>A0A0L0MJR3_9MOLU</name>
<dbReference type="AlphaFoldDB" id="A0A0L0MJR3"/>
<dbReference type="RefSeq" id="WP_050337282.1">
    <property type="nucleotide sequence ID" value="NZ_JPSQ01000048.1"/>
</dbReference>
<gene>
    <name evidence="2" type="ORF">AlmWB_02300</name>
</gene>